<accession>A0A7K1YF78</accession>
<reference evidence="8 9" key="1">
    <citation type="submission" date="2019-11" db="EMBL/GenBank/DDBJ databases">
        <title>Pedobacter sp. HMF7647 Genome sequencing and assembly.</title>
        <authorList>
            <person name="Kang H."/>
            <person name="Kim H."/>
            <person name="Joh K."/>
        </authorList>
    </citation>
    <scope>NUCLEOTIDE SEQUENCE [LARGE SCALE GENOMIC DNA]</scope>
    <source>
        <strain evidence="8 9">HMF7647</strain>
    </source>
</reference>
<dbReference type="CDD" id="cd00075">
    <property type="entry name" value="HATPase"/>
    <property type="match status" value="1"/>
</dbReference>
<keyword evidence="5" id="KW-0418">Kinase</keyword>
<evidence type="ECO:0000259" key="7">
    <source>
        <dbReference type="PROSITE" id="PS50109"/>
    </source>
</evidence>
<dbReference type="InterPro" id="IPR004358">
    <property type="entry name" value="Sig_transdc_His_kin-like_C"/>
</dbReference>
<dbReference type="InterPro" id="IPR003594">
    <property type="entry name" value="HATPase_dom"/>
</dbReference>
<dbReference type="CDD" id="cd00082">
    <property type="entry name" value="HisKA"/>
    <property type="match status" value="1"/>
</dbReference>
<evidence type="ECO:0000256" key="5">
    <source>
        <dbReference type="ARBA" id="ARBA00022777"/>
    </source>
</evidence>
<dbReference type="AlphaFoldDB" id="A0A7K1YF78"/>
<dbReference type="Gene3D" id="3.30.450.20">
    <property type="entry name" value="PAS domain"/>
    <property type="match status" value="1"/>
</dbReference>
<evidence type="ECO:0000256" key="4">
    <source>
        <dbReference type="ARBA" id="ARBA00022679"/>
    </source>
</evidence>
<dbReference type="InterPro" id="IPR005467">
    <property type="entry name" value="His_kinase_dom"/>
</dbReference>
<dbReference type="GO" id="GO:0004721">
    <property type="term" value="F:phosphoprotein phosphatase activity"/>
    <property type="evidence" value="ECO:0007669"/>
    <property type="project" value="TreeGrafter"/>
</dbReference>
<dbReference type="SUPFAM" id="SSF55785">
    <property type="entry name" value="PYP-like sensor domain (PAS domain)"/>
    <property type="match status" value="1"/>
</dbReference>
<dbReference type="PANTHER" id="PTHR45453">
    <property type="entry name" value="PHOSPHATE REGULON SENSOR PROTEIN PHOR"/>
    <property type="match status" value="1"/>
</dbReference>
<dbReference type="Gene3D" id="3.30.565.10">
    <property type="entry name" value="Histidine kinase-like ATPase, C-terminal domain"/>
    <property type="match status" value="1"/>
</dbReference>
<dbReference type="PROSITE" id="PS50109">
    <property type="entry name" value="HIS_KIN"/>
    <property type="match status" value="1"/>
</dbReference>
<evidence type="ECO:0000256" key="3">
    <source>
        <dbReference type="ARBA" id="ARBA00022553"/>
    </source>
</evidence>
<evidence type="ECO:0000256" key="2">
    <source>
        <dbReference type="ARBA" id="ARBA00012438"/>
    </source>
</evidence>
<dbReference type="SMART" id="SM00387">
    <property type="entry name" value="HATPase_c"/>
    <property type="match status" value="1"/>
</dbReference>
<dbReference type="SUPFAM" id="SSF47384">
    <property type="entry name" value="Homodimeric domain of signal transducing histidine kinase"/>
    <property type="match status" value="1"/>
</dbReference>
<keyword evidence="4" id="KW-0808">Transferase</keyword>
<dbReference type="GO" id="GO:0005886">
    <property type="term" value="C:plasma membrane"/>
    <property type="evidence" value="ECO:0007669"/>
    <property type="project" value="TreeGrafter"/>
</dbReference>
<dbReference type="SMART" id="SM00388">
    <property type="entry name" value="HisKA"/>
    <property type="match status" value="1"/>
</dbReference>
<sequence>MASSDIMQQNCPESRTFRKDGIPDYSSCEILVALAKKCDIMIFGYDISLQCFTYHNPAFTSTVRAENSKLDLKAILSRVYPDDRDKFTMAYRRLLKTGQHSLEFRMDKNGQGDRWLRLNLHFIDEKKNVIAGYAEDITHIKAYAADLQAISERKNSVLNILAHDLTGPLGSIQNYASLMAREIDSTGSESLKEFAGAICRISKDSVGLVRDLIEEEFISSSANLLKKRVNIVESIRQVTARYQSSQVRLKQQMIFNCCEDHIFVDIDETKLLHAINNLLSNALKFTPKDGTVKVTVCKQADHVMIRVSDTGIGIPEKFHGNLFSKFSEAGRPGLNGEQSIGLGMSIIKTIVDWHKGRILVRSKENKGTTISILLPYSD</sequence>
<keyword evidence="6" id="KW-0902">Two-component regulatory system</keyword>
<dbReference type="EMBL" id="WVHT01000015">
    <property type="protein sequence ID" value="MXV53232.1"/>
    <property type="molecule type" value="Genomic_DNA"/>
</dbReference>
<dbReference type="InterPro" id="IPR003661">
    <property type="entry name" value="HisK_dim/P_dom"/>
</dbReference>
<name>A0A7K1YF78_9SPHI</name>
<dbReference type="GO" id="GO:0016036">
    <property type="term" value="P:cellular response to phosphate starvation"/>
    <property type="evidence" value="ECO:0007669"/>
    <property type="project" value="TreeGrafter"/>
</dbReference>
<dbReference type="PANTHER" id="PTHR45453:SF1">
    <property type="entry name" value="PHOSPHATE REGULON SENSOR PROTEIN PHOR"/>
    <property type="match status" value="1"/>
</dbReference>
<evidence type="ECO:0000313" key="9">
    <source>
        <dbReference type="Proteomes" id="UP000466586"/>
    </source>
</evidence>
<evidence type="ECO:0000313" key="8">
    <source>
        <dbReference type="EMBL" id="MXV53232.1"/>
    </source>
</evidence>
<feature type="domain" description="Histidine kinase" evidence="7">
    <location>
        <begin position="160"/>
        <end position="378"/>
    </location>
</feature>
<comment type="catalytic activity">
    <reaction evidence="1">
        <text>ATP + protein L-histidine = ADP + protein N-phospho-L-histidine.</text>
        <dbReference type="EC" id="2.7.13.3"/>
    </reaction>
</comment>
<comment type="caution">
    <text evidence="8">The sequence shown here is derived from an EMBL/GenBank/DDBJ whole genome shotgun (WGS) entry which is preliminary data.</text>
</comment>
<dbReference type="Pfam" id="PF02518">
    <property type="entry name" value="HATPase_c"/>
    <property type="match status" value="1"/>
</dbReference>
<dbReference type="EC" id="2.7.13.3" evidence="2"/>
<evidence type="ECO:0000256" key="6">
    <source>
        <dbReference type="ARBA" id="ARBA00023012"/>
    </source>
</evidence>
<dbReference type="Proteomes" id="UP000466586">
    <property type="component" value="Unassembled WGS sequence"/>
</dbReference>
<dbReference type="FunFam" id="3.30.565.10:FF:000006">
    <property type="entry name" value="Sensor histidine kinase WalK"/>
    <property type="match status" value="1"/>
</dbReference>
<protein>
    <recommendedName>
        <fullName evidence="2">histidine kinase</fullName>
        <ecNumber evidence="2">2.7.13.3</ecNumber>
    </recommendedName>
</protein>
<proteinExistence type="predicted"/>
<organism evidence="8 9">
    <name type="scientific">Hufsiella arboris</name>
    <dbReference type="NCBI Taxonomy" id="2695275"/>
    <lineage>
        <taxon>Bacteria</taxon>
        <taxon>Pseudomonadati</taxon>
        <taxon>Bacteroidota</taxon>
        <taxon>Sphingobacteriia</taxon>
        <taxon>Sphingobacteriales</taxon>
        <taxon>Sphingobacteriaceae</taxon>
        <taxon>Hufsiella</taxon>
    </lineage>
</organism>
<dbReference type="GO" id="GO:0000155">
    <property type="term" value="F:phosphorelay sensor kinase activity"/>
    <property type="evidence" value="ECO:0007669"/>
    <property type="project" value="InterPro"/>
</dbReference>
<dbReference type="InterPro" id="IPR035965">
    <property type="entry name" value="PAS-like_dom_sf"/>
</dbReference>
<dbReference type="PRINTS" id="PR00344">
    <property type="entry name" value="BCTRLSENSOR"/>
</dbReference>
<dbReference type="Gene3D" id="1.10.287.130">
    <property type="match status" value="1"/>
</dbReference>
<keyword evidence="3" id="KW-0597">Phosphoprotein</keyword>
<gene>
    <name evidence="8" type="ORF">GS399_19880</name>
</gene>
<evidence type="ECO:0000256" key="1">
    <source>
        <dbReference type="ARBA" id="ARBA00000085"/>
    </source>
</evidence>
<dbReference type="InterPro" id="IPR050351">
    <property type="entry name" value="BphY/WalK/GraS-like"/>
</dbReference>
<dbReference type="InterPro" id="IPR036097">
    <property type="entry name" value="HisK_dim/P_sf"/>
</dbReference>
<keyword evidence="9" id="KW-1185">Reference proteome</keyword>
<dbReference type="RefSeq" id="WP_160846405.1">
    <property type="nucleotide sequence ID" value="NZ_WVHT01000015.1"/>
</dbReference>
<dbReference type="InterPro" id="IPR036890">
    <property type="entry name" value="HATPase_C_sf"/>
</dbReference>
<dbReference type="SUPFAM" id="SSF55874">
    <property type="entry name" value="ATPase domain of HSP90 chaperone/DNA topoisomerase II/histidine kinase"/>
    <property type="match status" value="1"/>
</dbReference>